<evidence type="ECO:0000256" key="3">
    <source>
        <dbReference type="ARBA" id="ARBA00022989"/>
    </source>
</evidence>
<dbReference type="Gene3D" id="1.20.1070.10">
    <property type="entry name" value="Rhodopsin 7-helix transmembrane proteins"/>
    <property type="match status" value="1"/>
</dbReference>
<feature type="transmembrane region" description="Helical" evidence="8">
    <location>
        <begin position="370"/>
        <end position="392"/>
    </location>
</feature>
<accession>A0A183B2S4</accession>
<keyword evidence="2 8" id="KW-0812">Transmembrane</keyword>
<dbReference type="OrthoDB" id="6234217at2759"/>
<organism evidence="12">
    <name type="scientific">Echinostoma caproni</name>
    <dbReference type="NCBI Taxonomy" id="27848"/>
    <lineage>
        <taxon>Eukaryota</taxon>
        <taxon>Metazoa</taxon>
        <taxon>Spiralia</taxon>
        <taxon>Lophotrochozoa</taxon>
        <taxon>Platyhelminthes</taxon>
        <taxon>Trematoda</taxon>
        <taxon>Digenea</taxon>
        <taxon>Plagiorchiida</taxon>
        <taxon>Echinostomata</taxon>
        <taxon>Echinostomatoidea</taxon>
        <taxon>Echinostomatidae</taxon>
        <taxon>Echinostoma</taxon>
    </lineage>
</organism>
<name>A0A183B2S4_9TREM</name>
<dbReference type="PROSITE" id="PS50262">
    <property type="entry name" value="G_PROTEIN_RECEP_F1_2"/>
    <property type="match status" value="1"/>
</dbReference>
<evidence type="ECO:0000313" key="10">
    <source>
        <dbReference type="EMBL" id="VDP90781.1"/>
    </source>
</evidence>
<dbReference type="Pfam" id="PF00001">
    <property type="entry name" value="7tm_1"/>
    <property type="match status" value="1"/>
</dbReference>
<keyword evidence="7" id="KW-0807">Transducer</keyword>
<evidence type="ECO:0000256" key="6">
    <source>
        <dbReference type="ARBA" id="ARBA00023170"/>
    </source>
</evidence>
<feature type="transmembrane region" description="Helical" evidence="8">
    <location>
        <begin position="122"/>
        <end position="142"/>
    </location>
</feature>
<dbReference type="AlphaFoldDB" id="A0A183B2S4"/>
<dbReference type="CDD" id="cd00637">
    <property type="entry name" value="7tm_classA_rhodopsin-like"/>
    <property type="match status" value="1"/>
</dbReference>
<evidence type="ECO:0000256" key="5">
    <source>
        <dbReference type="ARBA" id="ARBA00023136"/>
    </source>
</evidence>
<keyword evidence="5 8" id="KW-0472">Membrane</keyword>
<dbReference type="GO" id="GO:0005886">
    <property type="term" value="C:plasma membrane"/>
    <property type="evidence" value="ECO:0007669"/>
    <property type="project" value="TreeGrafter"/>
</dbReference>
<feature type="transmembrane region" description="Helical" evidence="8">
    <location>
        <begin position="202"/>
        <end position="221"/>
    </location>
</feature>
<evidence type="ECO:0000313" key="12">
    <source>
        <dbReference type="WBParaSite" id="ECPE_0001354801-mRNA-1"/>
    </source>
</evidence>
<evidence type="ECO:0000256" key="8">
    <source>
        <dbReference type="SAM" id="Phobius"/>
    </source>
</evidence>
<dbReference type="PANTHER" id="PTHR45695">
    <property type="entry name" value="LEUCOKININ RECEPTOR-RELATED"/>
    <property type="match status" value="1"/>
</dbReference>
<dbReference type="WBParaSite" id="ECPE_0001354801-mRNA-1">
    <property type="protein sequence ID" value="ECPE_0001354801-mRNA-1"/>
    <property type="gene ID" value="ECPE_0001354801"/>
</dbReference>
<feature type="domain" description="G-protein coupled receptors family 1 profile" evidence="9">
    <location>
        <begin position="54"/>
        <end position="389"/>
    </location>
</feature>
<comment type="subcellular location">
    <subcellularLocation>
        <location evidence="1">Membrane</location>
        <topology evidence="1">Multi-pass membrane protein</topology>
    </subcellularLocation>
</comment>
<dbReference type="GO" id="GO:0004930">
    <property type="term" value="F:G protein-coupled receptor activity"/>
    <property type="evidence" value="ECO:0007669"/>
    <property type="project" value="UniProtKB-KW"/>
</dbReference>
<dbReference type="SUPFAM" id="SSF81321">
    <property type="entry name" value="Family A G protein-coupled receptor-like"/>
    <property type="match status" value="1"/>
</dbReference>
<evidence type="ECO:0000313" key="11">
    <source>
        <dbReference type="Proteomes" id="UP000272942"/>
    </source>
</evidence>
<protein>
    <submittedName>
        <fullName evidence="12">G_PROTEIN_RECEP_F1_2 domain-containing protein</fullName>
    </submittedName>
</protein>
<evidence type="ECO:0000256" key="7">
    <source>
        <dbReference type="ARBA" id="ARBA00023224"/>
    </source>
</evidence>
<keyword evidence="3 8" id="KW-1133">Transmembrane helix</keyword>
<dbReference type="Proteomes" id="UP000272942">
    <property type="component" value="Unassembled WGS sequence"/>
</dbReference>
<evidence type="ECO:0000256" key="4">
    <source>
        <dbReference type="ARBA" id="ARBA00023040"/>
    </source>
</evidence>
<feature type="transmembrane region" description="Helical" evidence="8">
    <location>
        <begin position="330"/>
        <end position="358"/>
    </location>
</feature>
<proteinExistence type="predicted"/>
<keyword evidence="4" id="KW-0297">G-protein coupled receptor</keyword>
<reference evidence="10 11" key="2">
    <citation type="submission" date="2018-11" db="EMBL/GenBank/DDBJ databases">
        <authorList>
            <consortium name="Pathogen Informatics"/>
        </authorList>
    </citation>
    <scope>NUCLEOTIDE SEQUENCE [LARGE SCALE GENOMIC DNA]</scope>
    <source>
        <strain evidence="10 11">Egypt</strain>
    </source>
</reference>
<dbReference type="InterPro" id="IPR000276">
    <property type="entry name" value="GPCR_Rhodpsn"/>
</dbReference>
<keyword evidence="11" id="KW-1185">Reference proteome</keyword>
<reference evidence="12" key="1">
    <citation type="submission" date="2016-06" db="UniProtKB">
        <authorList>
            <consortium name="WormBaseParasite"/>
        </authorList>
    </citation>
    <scope>IDENTIFICATION</scope>
</reference>
<evidence type="ECO:0000256" key="1">
    <source>
        <dbReference type="ARBA" id="ARBA00004141"/>
    </source>
</evidence>
<dbReference type="PANTHER" id="PTHR45695:SF9">
    <property type="entry name" value="LEUCOKININ RECEPTOR"/>
    <property type="match status" value="1"/>
</dbReference>
<feature type="transmembrane region" description="Helical" evidence="8">
    <location>
        <begin position="41"/>
        <end position="62"/>
    </location>
</feature>
<dbReference type="InterPro" id="IPR017452">
    <property type="entry name" value="GPCR_Rhodpsn_7TM"/>
</dbReference>
<evidence type="ECO:0000259" key="9">
    <source>
        <dbReference type="PROSITE" id="PS50262"/>
    </source>
</evidence>
<evidence type="ECO:0000256" key="2">
    <source>
        <dbReference type="ARBA" id="ARBA00022692"/>
    </source>
</evidence>
<feature type="transmembrane region" description="Helical" evidence="8">
    <location>
        <begin position="154"/>
        <end position="182"/>
    </location>
</feature>
<gene>
    <name evidence="10" type="ORF">ECPE_LOCUS13509</name>
</gene>
<sequence>MFLTPSLLNLTVFTSNGTNLPLGKNVSYAYLYKALKDYFLQWYLPLVITLGFFGSVFCMVFLTRSQMFPKNMRIWLISICIGDFLILAMEGIWMLLKVWYSFDIRDVNDTLCILHTAFSNYLFYWSAYVQCFVSMQRCYLVLKPLHVNAQFLSARNLLICLFLTSVLLIVPILPYAIYWRVIDGDCDPVNDDIFRLTTVCDLVFWGLIPVVLMATSTVIIWRNLLQRRQMFDSLGNFKPGARINGLDLTGTNNGGLPKKVSRPKRHSVAVCRMQIHDDVKNRSKSVAKILVSTPNTSPSRRVSQFALPSMKIACGQGNSKRRGTDGNNHVTLLLICMNFVYMTSVYPLIIYFICLNFIFHSLDKDIHRFIYYLFRSFCFLNACSNWIFYCVAGGTFRRRIKHLFRLICCRPCIRGRRLRGTVDPLPTAMAASSQWSSNMKRYSCTVYEKMSLPTTQSNVTRSSSTGIQWQLIRADVEQAQT</sequence>
<keyword evidence="6" id="KW-0675">Receptor</keyword>
<dbReference type="EMBL" id="UZAN01055267">
    <property type="protein sequence ID" value="VDP90781.1"/>
    <property type="molecule type" value="Genomic_DNA"/>
</dbReference>
<feature type="transmembrane region" description="Helical" evidence="8">
    <location>
        <begin position="74"/>
        <end position="102"/>
    </location>
</feature>